<evidence type="ECO:0000313" key="2">
    <source>
        <dbReference type="EMBL" id="AMO37316.1"/>
    </source>
</evidence>
<dbReference type="Proteomes" id="UP000036902">
    <property type="component" value="Chromosome"/>
</dbReference>
<dbReference type="EMBL" id="CP014646">
    <property type="protein sequence ID" value="AMO37316.1"/>
    <property type="molecule type" value="Genomic_DNA"/>
</dbReference>
<evidence type="ECO:0000313" key="3">
    <source>
        <dbReference type="Proteomes" id="UP000036902"/>
    </source>
</evidence>
<protein>
    <submittedName>
        <fullName evidence="2">Uncharacterized protein</fullName>
    </submittedName>
</protein>
<feature type="region of interest" description="Disordered" evidence="1">
    <location>
        <begin position="118"/>
        <end position="139"/>
    </location>
</feature>
<dbReference type="KEGG" id="thu:AC731_010340"/>
<proteinExistence type="predicted"/>
<accession>A0A127K5S6</accession>
<evidence type="ECO:0000256" key="1">
    <source>
        <dbReference type="SAM" id="MobiDB-lite"/>
    </source>
</evidence>
<keyword evidence="3" id="KW-1185">Reference proteome</keyword>
<dbReference type="AlphaFoldDB" id="A0A127K5S6"/>
<organism evidence="2 3">
    <name type="scientific">Thauera humireducens</name>
    <dbReference type="NCBI Taxonomy" id="1134435"/>
    <lineage>
        <taxon>Bacteria</taxon>
        <taxon>Pseudomonadati</taxon>
        <taxon>Pseudomonadota</taxon>
        <taxon>Betaproteobacteria</taxon>
        <taxon>Rhodocyclales</taxon>
        <taxon>Zoogloeaceae</taxon>
        <taxon>Thauera</taxon>
    </lineage>
</organism>
<feature type="compositionally biased region" description="Basic and acidic residues" evidence="1">
    <location>
        <begin position="122"/>
        <end position="139"/>
    </location>
</feature>
<sequence>MIIQQTASDEEVFIKRMMKLDGLVNNPSYIVTDGFKTYFGSRGIGYKNESGCYMQFQKLNEDHDRIAAYSLKSASTQIAVLDGPTLNDDFFTFEPEHVTINKREWKEREQYIAAMKMGAKNDQAKEQARVDRDAEVQDL</sequence>
<reference evidence="3" key="1">
    <citation type="submission" date="2016-03" db="EMBL/GenBank/DDBJ databases">
        <authorList>
            <person name="Ma C."/>
            <person name="Zhou S."/>
            <person name="Yang G."/>
        </authorList>
    </citation>
    <scope>NUCLEOTIDE SEQUENCE [LARGE SCALE GENOMIC DNA]</scope>
    <source>
        <strain evidence="3">SgZ-1</strain>
    </source>
</reference>
<name>A0A127K5S6_9RHOO</name>
<gene>
    <name evidence="2" type="ORF">AC731_010340</name>
</gene>